<keyword evidence="3" id="KW-1185">Reference proteome</keyword>
<protein>
    <submittedName>
        <fullName evidence="2">Uncharacterized protein</fullName>
    </submittedName>
</protein>
<dbReference type="EMBL" id="JAUCMV010000005">
    <property type="protein sequence ID" value="KAK0397197.1"/>
    <property type="molecule type" value="Genomic_DNA"/>
</dbReference>
<comment type="caution">
    <text evidence="2">The sequence shown here is derived from an EMBL/GenBank/DDBJ whole genome shotgun (WGS) entry which is preliminary data.</text>
</comment>
<proteinExistence type="predicted"/>
<evidence type="ECO:0000256" key="1">
    <source>
        <dbReference type="SAM" id="MobiDB-lite"/>
    </source>
</evidence>
<name>A0AA39H3Q2_9BILA</name>
<evidence type="ECO:0000313" key="3">
    <source>
        <dbReference type="Proteomes" id="UP001175271"/>
    </source>
</evidence>
<gene>
    <name evidence="2" type="ORF">QR680_002029</name>
</gene>
<reference evidence="2" key="1">
    <citation type="submission" date="2023-06" db="EMBL/GenBank/DDBJ databases">
        <title>Genomic analysis of the entomopathogenic nematode Steinernema hermaphroditum.</title>
        <authorList>
            <person name="Schwarz E.M."/>
            <person name="Heppert J.K."/>
            <person name="Baniya A."/>
            <person name="Schwartz H.T."/>
            <person name="Tan C.-H."/>
            <person name="Antoshechkin I."/>
            <person name="Sternberg P.W."/>
            <person name="Goodrich-Blair H."/>
            <person name="Dillman A.R."/>
        </authorList>
    </citation>
    <scope>NUCLEOTIDE SEQUENCE</scope>
    <source>
        <strain evidence="2">PS9179</strain>
        <tissue evidence="2">Whole animal</tissue>
    </source>
</reference>
<feature type="region of interest" description="Disordered" evidence="1">
    <location>
        <begin position="1"/>
        <end position="21"/>
    </location>
</feature>
<organism evidence="2 3">
    <name type="scientific">Steinernema hermaphroditum</name>
    <dbReference type="NCBI Taxonomy" id="289476"/>
    <lineage>
        <taxon>Eukaryota</taxon>
        <taxon>Metazoa</taxon>
        <taxon>Ecdysozoa</taxon>
        <taxon>Nematoda</taxon>
        <taxon>Chromadorea</taxon>
        <taxon>Rhabditida</taxon>
        <taxon>Tylenchina</taxon>
        <taxon>Panagrolaimomorpha</taxon>
        <taxon>Strongyloidoidea</taxon>
        <taxon>Steinernematidae</taxon>
        <taxon>Steinernema</taxon>
    </lineage>
</organism>
<dbReference type="Proteomes" id="UP001175271">
    <property type="component" value="Unassembled WGS sequence"/>
</dbReference>
<dbReference type="AlphaFoldDB" id="A0AA39H3Q2"/>
<evidence type="ECO:0000313" key="2">
    <source>
        <dbReference type="EMBL" id="KAK0397197.1"/>
    </source>
</evidence>
<sequence>MVEGHGSVLNGTPSEKGVKLRGVRTNSKHLRGPHNIDMRATFLAAAFLLAVLVTLIDISEQCSGPCEEDLVQLKRSWDALSGGEDSSSLKRKLATSSRFWAGKRSLTQSENSGREVSAKLAKSLRFWGKRAQGLYKRAEGEWSDNEQLVQPLTDIGGNEVTNMMKNRRGGRFPALGLSGQNQG</sequence>
<accession>A0AA39H3Q2</accession>